<dbReference type="EMBL" id="CP036501">
    <property type="protein sequence ID" value="UZP73358.1"/>
    <property type="molecule type" value="Genomic_DNA"/>
</dbReference>
<sequence>MSHSFPKLGSVESIIESLAAEGYICNEQIATVVYLAAALEKPILVEGPPGVGKTELAKSCAELTGAPLVRLQCYEGLDESKAIYEWKYGKQLLYTQLLKTQLAEVMEGATGLRESIERLHSFDDVFFSKEFLEPRPLFRAIDADDGVVLLVDEIDKADFEFESLLLEVLSDFQVSIPELGTVKGRSKPLVFLTSNDTRDLSDALKRRCLHLHIDFPTTELEGKIVRARVPQITEAMTDHLTSFVSKVRELDLKKLPSVSETIDWAKSLVLLHADSLDEELVRSSLNALLKYEDDLSTVVDNLTELLSQDVKASQAS</sequence>
<evidence type="ECO:0000259" key="1">
    <source>
        <dbReference type="SMART" id="SM00382"/>
    </source>
</evidence>
<name>A0ABY6Q3A6_9GAMM</name>
<dbReference type="RefSeq" id="WP_279242136.1">
    <property type="nucleotide sequence ID" value="NZ_CP036501.1"/>
</dbReference>
<dbReference type="SMART" id="SM00382">
    <property type="entry name" value="AAA"/>
    <property type="match status" value="1"/>
</dbReference>
<gene>
    <name evidence="2" type="ORF">E0F26_00790</name>
</gene>
<dbReference type="Gene3D" id="3.40.50.300">
    <property type="entry name" value="P-loop containing nucleotide triphosphate hydrolases"/>
    <property type="match status" value="1"/>
</dbReference>
<proteinExistence type="predicted"/>
<protein>
    <submittedName>
        <fullName evidence="2">MoxR family ATPase</fullName>
    </submittedName>
</protein>
<dbReference type="InterPro" id="IPR011704">
    <property type="entry name" value="ATPase_dyneun-rel_AAA"/>
</dbReference>
<dbReference type="Proteomes" id="UP001317963">
    <property type="component" value="Chromosome"/>
</dbReference>
<keyword evidence="3" id="KW-1185">Reference proteome</keyword>
<dbReference type="PANTHER" id="PTHR42759">
    <property type="entry name" value="MOXR FAMILY PROTEIN"/>
    <property type="match status" value="1"/>
</dbReference>
<dbReference type="InterPro" id="IPR027417">
    <property type="entry name" value="P-loop_NTPase"/>
</dbReference>
<dbReference type="CDD" id="cd00009">
    <property type="entry name" value="AAA"/>
    <property type="match status" value="1"/>
</dbReference>
<dbReference type="Pfam" id="PF07728">
    <property type="entry name" value="AAA_5"/>
    <property type="match status" value="1"/>
</dbReference>
<accession>A0ABY6Q3A6</accession>
<feature type="domain" description="AAA+ ATPase" evidence="1">
    <location>
        <begin position="39"/>
        <end position="217"/>
    </location>
</feature>
<dbReference type="PANTHER" id="PTHR42759:SF1">
    <property type="entry name" value="MAGNESIUM-CHELATASE SUBUNIT CHLD"/>
    <property type="match status" value="1"/>
</dbReference>
<dbReference type="InterPro" id="IPR050764">
    <property type="entry name" value="CbbQ/NirQ/NorQ/GpvN"/>
</dbReference>
<evidence type="ECO:0000313" key="3">
    <source>
        <dbReference type="Proteomes" id="UP001317963"/>
    </source>
</evidence>
<organism evidence="2 3">
    <name type="scientific">Candidatus Paraluminiphilus aquimaris</name>
    <dbReference type="NCBI Taxonomy" id="2518994"/>
    <lineage>
        <taxon>Bacteria</taxon>
        <taxon>Pseudomonadati</taxon>
        <taxon>Pseudomonadota</taxon>
        <taxon>Gammaproteobacteria</taxon>
        <taxon>Cellvibrionales</taxon>
        <taxon>Halieaceae</taxon>
        <taxon>Candidatus Paraluminiphilus</taxon>
    </lineage>
</organism>
<reference evidence="2 3" key="1">
    <citation type="submission" date="2019-02" db="EMBL/GenBank/DDBJ databases">
        <title>Halieaceae_genomes.</title>
        <authorList>
            <person name="Li S.-H."/>
        </authorList>
    </citation>
    <scope>NUCLEOTIDE SEQUENCE [LARGE SCALE GENOMIC DNA]</scope>
    <source>
        <strain evidence="2 3">JH123</strain>
    </source>
</reference>
<evidence type="ECO:0000313" key="2">
    <source>
        <dbReference type="EMBL" id="UZP73358.1"/>
    </source>
</evidence>
<dbReference type="InterPro" id="IPR003593">
    <property type="entry name" value="AAA+_ATPase"/>
</dbReference>
<dbReference type="SUPFAM" id="SSF52540">
    <property type="entry name" value="P-loop containing nucleoside triphosphate hydrolases"/>
    <property type="match status" value="1"/>
</dbReference>